<dbReference type="Pfam" id="PF00027">
    <property type="entry name" value="cNMP_binding"/>
    <property type="match status" value="1"/>
</dbReference>
<evidence type="ECO:0000259" key="1">
    <source>
        <dbReference type="PROSITE" id="PS50042"/>
    </source>
</evidence>
<dbReference type="InterPro" id="IPR018490">
    <property type="entry name" value="cNMP-bd_dom_sf"/>
</dbReference>
<feature type="domain" description="Cyclic nucleotide-binding" evidence="1">
    <location>
        <begin position="1"/>
        <end position="91"/>
    </location>
</feature>
<protein>
    <recommendedName>
        <fullName evidence="1">Cyclic nucleotide-binding domain-containing protein</fullName>
    </recommendedName>
</protein>
<dbReference type="AlphaFoldDB" id="A0AAU9JFR3"/>
<dbReference type="InterPro" id="IPR014710">
    <property type="entry name" value="RmlC-like_jellyroll"/>
</dbReference>
<name>A0AAU9JFR3_9CILI</name>
<dbReference type="EMBL" id="CAJZBQ010000036">
    <property type="protein sequence ID" value="CAG9324806.1"/>
    <property type="molecule type" value="Genomic_DNA"/>
</dbReference>
<accession>A0AAU9JFR3</accession>
<sequence>MEDYFKSRKTKKRQVIFQEGDTAEEVYLIQEGEFSLFKAFTISITSSRAFPENSPLKTKNISKQSPISILSKGTMFGEEEITSGGEARRNTTCMCTWIMDYCLLLVKKISKNISWKMMMQLIL</sequence>
<dbReference type="Proteomes" id="UP001162131">
    <property type="component" value="Unassembled WGS sequence"/>
</dbReference>
<keyword evidence="3" id="KW-1185">Reference proteome</keyword>
<dbReference type="Gene3D" id="2.60.120.10">
    <property type="entry name" value="Jelly Rolls"/>
    <property type="match status" value="1"/>
</dbReference>
<evidence type="ECO:0000313" key="3">
    <source>
        <dbReference type="Proteomes" id="UP001162131"/>
    </source>
</evidence>
<evidence type="ECO:0000313" key="2">
    <source>
        <dbReference type="EMBL" id="CAG9324806.1"/>
    </source>
</evidence>
<proteinExistence type="predicted"/>
<dbReference type="SUPFAM" id="SSF51206">
    <property type="entry name" value="cAMP-binding domain-like"/>
    <property type="match status" value="1"/>
</dbReference>
<reference evidence="2" key="1">
    <citation type="submission" date="2021-09" db="EMBL/GenBank/DDBJ databases">
        <authorList>
            <consortium name="AG Swart"/>
            <person name="Singh M."/>
            <person name="Singh A."/>
            <person name="Seah K."/>
            <person name="Emmerich C."/>
        </authorList>
    </citation>
    <scope>NUCLEOTIDE SEQUENCE</scope>
    <source>
        <strain evidence="2">ATCC30299</strain>
    </source>
</reference>
<gene>
    <name evidence="2" type="ORF">BSTOLATCC_MIC36585</name>
</gene>
<dbReference type="PROSITE" id="PS50042">
    <property type="entry name" value="CNMP_BINDING_3"/>
    <property type="match status" value="1"/>
</dbReference>
<organism evidence="2 3">
    <name type="scientific">Blepharisma stoltei</name>
    <dbReference type="NCBI Taxonomy" id="1481888"/>
    <lineage>
        <taxon>Eukaryota</taxon>
        <taxon>Sar</taxon>
        <taxon>Alveolata</taxon>
        <taxon>Ciliophora</taxon>
        <taxon>Postciliodesmatophora</taxon>
        <taxon>Heterotrichea</taxon>
        <taxon>Heterotrichida</taxon>
        <taxon>Blepharismidae</taxon>
        <taxon>Blepharisma</taxon>
    </lineage>
</organism>
<comment type="caution">
    <text evidence="2">The sequence shown here is derived from an EMBL/GenBank/DDBJ whole genome shotgun (WGS) entry which is preliminary data.</text>
</comment>
<dbReference type="CDD" id="cd00038">
    <property type="entry name" value="CAP_ED"/>
    <property type="match status" value="1"/>
</dbReference>
<dbReference type="InterPro" id="IPR000595">
    <property type="entry name" value="cNMP-bd_dom"/>
</dbReference>